<dbReference type="InterPro" id="IPR005079">
    <property type="entry name" value="Peptidase_C45_hydrolase"/>
</dbReference>
<proteinExistence type="predicted"/>
<dbReference type="GO" id="GO:0016787">
    <property type="term" value="F:hydrolase activity"/>
    <property type="evidence" value="ECO:0007669"/>
    <property type="project" value="UniProtKB-KW"/>
</dbReference>
<dbReference type="Pfam" id="PF03417">
    <property type="entry name" value="AAT"/>
    <property type="match status" value="1"/>
</dbReference>
<dbReference type="Proteomes" id="UP000585050">
    <property type="component" value="Unassembled WGS sequence"/>
</dbReference>
<keyword evidence="2" id="KW-0378">Hydrolase</keyword>
<evidence type="ECO:0000313" key="3">
    <source>
        <dbReference type="Proteomes" id="UP000585050"/>
    </source>
</evidence>
<organism evidence="2 3">
    <name type="scientific">Flammeovirga agarivorans</name>
    <dbReference type="NCBI Taxonomy" id="2726742"/>
    <lineage>
        <taxon>Bacteria</taxon>
        <taxon>Pseudomonadati</taxon>
        <taxon>Bacteroidota</taxon>
        <taxon>Cytophagia</taxon>
        <taxon>Cytophagales</taxon>
        <taxon>Flammeovirgaceae</taxon>
        <taxon>Flammeovirga</taxon>
    </lineage>
</organism>
<sequence>MSIIKNEQVFPNQEMTQYFPNNTGEYCKPTHIIVEGSWKDMGYDLAKIGKEQFGVTLKKYFDPMYGEARRSYMQKHYPEMFEMQKGVFKAFGLPEDNNDYDGTSLAFDWYDENYDGFDMGSLKTCSNAVLPKEKTDNGATYVSRNYDMSALVLWSPLFGKPAPEGAWGHAERWVVVEFRPENGTKTIMSGTNELLTPYVDTINEHGLFVTMLRDPETIGLEASPSSGGNIAGITNTQVLHQLVSTCKTVDEAKKVLLESRVTQTFLNFHIPIVDRDGNATVFEIDKHSGAYIFTDRKKGEPFFVTNHAVHLHPTPDTYPETPDSAAHNTYTRQRILRETYKNLDLPLTREDATKLMDAVHCAFVDEELAEAGPSERSLQEINADLSKAEMRIRWYLGDKGPIEGTENDLEDIRSEWVTFGF</sequence>
<accession>A0A7X8SNL9</accession>
<dbReference type="EMBL" id="JABAIL010000006">
    <property type="protein sequence ID" value="NLR93477.1"/>
    <property type="molecule type" value="Genomic_DNA"/>
</dbReference>
<reference evidence="2 3" key="1">
    <citation type="submission" date="2020-04" db="EMBL/GenBank/DDBJ databases">
        <title>Flammeovirga sp. SR4, a novel species isolated from seawater.</title>
        <authorList>
            <person name="Wang X."/>
        </authorList>
    </citation>
    <scope>NUCLEOTIDE SEQUENCE [LARGE SCALE GENOMIC DNA]</scope>
    <source>
        <strain evidence="2 3">SR4</strain>
    </source>
</reference>
<evidence type="ECO:0000259" key="1">
    <source>
        <dbReference type="Pfam" id="PF03417"/>
    </source>
</evidence>
<gene>
    <name evidence="2" type="ORF">HGP29_19930</name>
</gene>
<name>A0A7X8SNL9_9BACT</name>
<protein>
    <submittedName>
        <fullName evidence="2">Linear amide C-N hydrolase</fullName>
    </submittedName>
</protein>
<keyword evidence="3" id="KW-1185">Reference proteome</keyword>
<dbReference type="Gene3D" id="3.60.60.10">
    <property type="entry name" value="Penicillin V Acylase, Chain A"/>
    <property type="match status" value="1"/>
</dbReference>
<dbReference type="InterPro" id="IPR029055">
    <property type="entry name" value="Ntn_hydrolases_N"/>
</dbReference>
<dbReference type="NCBIfam" id="NF040521">
    <property type="entry name" value="C45_proenzyme"/>
    <property type="match status" value="1"/>
</dbReference>
<feature type="domain" description="Peptidase C45 hydrolase" evidence="1">
    <location>
        <begin position="189"/>
        <end position="324"/>
    </location>
</feature>
<dbReference type="AlphaFoldDB" id="A0A7X8SNL9"/>
<evidence type="ECO:0000313" key="2">
    <source>
        <dbReference type="EMBL" id="NLR93477.1"/>
    </source>
</evidence>
<dbReference type="RefSeq" id="WP_168884188.1">
    <property type="nucleotide sequence ID" value="NZ_JABAIL010000006.1"/>
</dbReference>
<comment type="caution">
    <text evidence="2">The sequence shown here is derived from an EMBL/GenBank/DDBJ whole genome shotgun (WGS) entry which is preliminary data.</text>
</comment>
<dbReference type="InterPro" id="IPR047794">
    <property type="entry name" value="C45_proenzyme-like"/>
</dbReference>
<dbReference type="SUPFAM" id="SSF56235">
    <property type="entry name" value="N-terminal nucleophile aminohydrolases (Ntn hydrolases)"/>
    <property type="match status" value="1"/>
</dbReference>